<name>A0A7W7TXF2_9ACTN</name>
<protein>
    <submittedName>
        <fullName evidence="1">Uncharacterized protein</fullName>
    </submittedName>
</protein>
<comment type="caution">
    <text evidence="1">The sequence shown here is derived from an EMBL/GenBank/DDBJ whole genome shotgun (WGS) entry which is preliminary data.</text>
</comment>
<dbReference type="EMBL" id="JACHJY010000002">
    <property type="protein sequence ID" value="MBB4981157.1"/>
    <property type="molecule type" value="Genomic_DNA"/>
</dbReference>
<gene>
    <name evidence="1" type="ORF">GGE06_002065</name>
</gene>
<organism evidence="1 2">
    <name type="scientific">Streptomyces nymphaeiformis</name>
    <dbReference type="NCBI Taxonomy" id="2663842"/>
    <lineage>
        <taxon>Bacteria</taxon>
        <taxon>Bacillati</taxon>
        <taxon>Actinomycetota</taxon>
        <taxon>Actinomycetes</taxon>
        <taxon>Kitasatosporales</taxon>
        <taxon>Streptomycetaceae</taxon>
        <taxon>Streptomyces</taxon>
    </lineage>
</organism>
<sequence length="92" mass="9963">MRTSKRRVVPSSWHGFDPVLRSMAEPQADVLGLVRCPIQTRASHHLCTTWLPTWPAVGAADVANHVSSAQGTALRRSGRFLGSPKPALSFSS</sequence>
<reference evidence="1 2" key="1">
    <citation type="submission" date="2020-08" db="EMBL/GenBank/DDBJ databases">
        <title>Genomic Encyclopedia of Type Strains, Phase III (KMG-III): the genomes of soil and plant-associated and newly described type strains.</title>
        <authorList>
            <person name="Whitman W."/>
        </authorList>
    </citation>
    <scope>NUCLEOTIDE SEQUENCE [LARGE SCALE GENOMIC DNA]</scope>
    <source>
        <strain evidence="1 2">SFB5A</strain>
    </source>
</reference>
<evidence type="ECO:0000313" key="1">
    <source>
        <dbReference type="EMBL" id="MBB4981157.1"/>
    </source>
</evidence>
<accession>A0A7W7TXF2</accession>
<evidence type="ECO:0000313" key="2">
    <source>
        <dbReference type="Proteomes" id="UP000582643"/>
    </source>
</evidence>
<dbReference type="Proteomes" id="UP000582643">
    <property type="component" value="Unassembled WGS sequence"/>
</dbReference>
<keyword evidence="2" id="KW-1185">Reference proteome</keyword>
<dbReference type="AlphaFoldDB" id="A0A7W7TXF2"/>
<proteinExistence type="predicted"/>